<dbReference type="Pfam" id="PF00271">
    <property type="entry name" value="Helicase_C"/>
    <property type="match status" value="1"/>
</dbReference>
<protein>
    <recommendedName>
        <fullName evidence="5">ATP-dependent RNA helicase</fullName>
        <ecNumber evidence="5">3.6.4.13</ecNumber>
    </recommendedName>
</protein>
<comment type="function">
    <text evidence="5">RNA helicase.</text>
</comment>
<feature type="domain" description="Helicase C-terminal" evidence="7">
    <location>
        <begin position="255"/>
        <end position="402"/>
    </location>
</feature>
<evidence type="ECO:0000256" key="2">
    <source>
        <dbReference type="ARBA" id="ARBA00022801"/>
    </source>
</evidence>
<dbReference type="SUPFAM" id="SSF52540">
    <property type="entry name" value="P-loop containing nucleoside triphosphate hydrolases"/>
    <property type="match status" value="1"/>
</dbReference>
<dbReference type="InterPro" id="IPR011545">
    <property type="entry name" value="DEAD/DEAH_box_helicase_dom"/>
</dbReference>
<dbReference type="GO" id="GO:0005524">
    <property type="term" value="F:ATP binding"/>
    <property type="evidence" value="ECO:0007669"/>
    <property type="project" value="UniProtKB-UniRule"/>
</dbReference>
<evidence type="ECO:0000256" key="4">
    <source>
        <dbReference type="ARBA" id="ARBA00022884"/>
    </source>
</evidence>
<dbReference type="PROSITE" id="PS51194">
    <property type="entry name" value="HELICASE_CTER"/>
    <property type="match status" value="1"/>
</dbReference>
<sequence>MWKRFGSSLAGRGRKTVVSVAESPWRSLAIPDRVIQSLIQSGFDAPLESQRLAIPALRRRATNVLSSQTGTGKTLAYAIPILEQLLENRSSLALIFTPSIDLCIQVDNLFRRLLSQLDGGLHSAHLRPSMMPASLLEAAVIVTTPNAANDILTGDRYSPIMERLSTVVVDEADHLLIGGGGHSVALRQILSRNRKSTQIAHTFVGATLPSNGSESPGQIIRKLFPDVQTTSHVGNVISANVTRTFVKLDFKNDQAVIQALSSAVIKGERTLIFCNTSSSADHVVSHWLMAPYRPALFTGRTSVDNRVAILAALLQGTIKVLVCTDMAARGLDFPSIDHVIEFEFARDGVTHLHRVGRTGRCGQRGKVTSFYDDDRESLVGALQGIADDQAIDSVFSRKRSFRKRIKKATAIAESAHTSF</sequence>
<keyword evidence="5" id="KW-0347">Helicase</keyword>
<organism evidence="8">
    <name type="scientific">Spongospora subterranea</name>
    <dbReference type="NCBI Taxonomy" id="70186"/>
    <lineage>
        <taxon>Eukaryota</taxon>
        <taxon>Sar</taxon>
        <taxon>Rhizaria</taxon>
        <taxon>Endomyxa</taxon>
        <taxon>Phytomyxea</taxon>
        <taxon>Plasmodiophorida</taxon>
        <taxon>Plasmodiophoridae</taxon>
        <taxon>Spongospora</taxon>
    </lineage>
</organism>
<dbReference type="SMART" id="SM00487">
    <property type="entry name" value="DEXDc"/>
    <property type="match status" value="1"/>
</dbReference>
<feature type="domain" description="Helicase ATP-binding" evidence="6">
    <location>
        <begin position="54"/>
        <end position="226"/>
    </location>
</feature>
<keyword evidence="2 5" id="KW-0378">Hydrolase</keyword>
<comment type="domain">
    <text evidence="5">The Q motif is unique to and characteristic of the DEAD box family of RNA helicases and controls ATP binding and hydrolysis.</text>
</comment>
<evidence type="ECO:0000256" key="5">
    <source>
        <dbReference type="RuleBase" id="RU365068"/>
    </source>
</evidence>
<dbReference type="AlphaFoldDB" id="A0A0H5QZX2"/>
<dbReference type="GO" id="GO:0016787">
    <property type="term" value="F:hydrolase activity"/>
    <property type="evidence" value="ECO:0007669"/>
    <property type="project" value="UniProtKB-KW"/>
</dbReference>
<dbReference type="InterPro" id="IPR014001">
    <property type="entry name" value="Helicase_ATP-bd"/>
</dbReference>
<evidence type="ECO:0000259" key="7">
    <source>
        <dbReference type="PROSITE" id="PS51194"/>
    </source>
</evidence>
<dbReference type="PROSITE" id="PS51192">
    <property type="entry name" value="HELICASE_ATP_BIND_1"/>
    <property type="match status" value="1"/>
</dbReference>
<name>A0A0H5QZX2_9EUKA</name>
<dbReference type="InterPro" id="IPR001650">
    <property type="entry name" value="Helicase_C-like"/>
</dbReference>
<evidence type="ECO:0000256" key="1">
    <source>
        <dbReference type="ARBA" id="ARBA00022741"/>
    </source>
</evidence>
<comment type="similarity">
    <text evidence="5">Belongs to the DEAD box helicase family.</text>
</comment>
<evidence type="ECO:0000259" key="6">
    <source>
        <dbReference type="PROSITE" id="PS51192"/>
    </source>
</evidence>
<dbReference type="EC" id="3.6.4.13" evidence="5"/>
<dbReference type="Gene3D" id="3.40.50.300">
    <property type="entry name" value="P-loop containing nucleotide triphosphate hydrolases"/>
    <property type="match status" value="2"/>
</dbReference>
<accession>A0A0H5QZX2</accession>
<dbReference type="GO" id="GO:0003723">
    <property type="term" value="F:RNA binding"/>
    <property type="evidence" value="ECO:0007669"/>
    <property type="project" value="UniProtKB-UniRule"/>
</dbReference>
<keyword evidence="1 5" id="KW-0547">Nucleotide-binding</keyword>
<keyword evidence="3 5" id="KW-0067">ATP-binding</keyword>
<dbReference type="Pfam" id="PF00270">
    <property type="entry name" value="DEAD"/>
    <property type="match status" value="1"/>
</dbReference>
<comment type="catalytic activity">
    <reaction evidence="5">
        <text>ATP + H2O = ADP + phosphate + H(+)</text>
        <dbReference type="Rhea" id="RHEA:13065"/>
        <dbReference type="ChEBI" id="CHEBI:15377"/>
        <dbReference type="ChEBI" id="CHEBI:15378"/>
        <dbReference type="ChEBI" id="CHEBI:30616"/>
        <dbReference type="ChEBI" id="CHEBI:43474"/>
        <dbReference type="ChEBI" id="CHEBI:456216"/>
        <dbReference type="EC" id="3.6.4.13"/>
    </reaction>
</comment>
<reference evidence="8" key="1">
    <citation type="submission" date="2015-04" db="EMBL/GenBank/DDBJ databases">
        <title>The genome sequence of the plant pathogenic Rhizarian Plasmodiophora brassicae reveals insights in its biotrophic life cycle and the origin of chitin synthesis.</title>
        <authorList>
            <person name="Schwelm A."/>
            <person name="Fogelqvist J."/>
            <person name="Knaust A."/>
            <person name="Julke S."/>
            <person name="Lilja T."/>
            <person name="Dhandapani V."/>
            <person name="Bonilla-Rosso G."/>
            <person name="Karlsson M."/>
            <person name="Shevchenko A."/>
            <person name="Choi S.R."/>
            <person name="Kim H.G."/>
            <person name="Park J.Y."/>
            <person name="Lim Y.P."/>
            <person name="Ludwig-Muller J."/>
            <person name="Dixelius C."/>
        </authorList>
    </citation>
    <scope>NUCLEOTIDE SEQUENCE</scope>
    <source>
        <tissue evidence="8">Potato root galls</tissue>
    </source>
</reference>
<dbReference type="SMART" id="SM00490">
    <property type="entry name" value="HELICc"/>
    <property type="match status" value="1"/>
</dbReference>
<dbReference type="EMBL" id="HACM01007008">
    <property type="protein sequence ID" value="CRZ07450.1"/>
    <property type="molecule type" value="Transcribed_RNA"/>
</dbReference>
<dbReference type="GO" id="GO:0003724">
    <property type="term" value="F:RNA helicase activity"/>
    <property type="evidence" value="ECO:0007669"/>
    <property type="project" value="UniProtKB-EC"/>
</dbReference>
<evidence type="ECO:0000313" key="8">
    <source>
        <dbReference type="EMBL" id="CRZ07450.1"/>
    </source>
</evidence>
<dbReference type="InterPro" id="IPR027417">
    <property type="entry name" value="P-loop_NTPase"/>
</dbReference>
<dbReference type="PANTHER" id="PTHR24031">
    <property type="entry name" value="RNA HELICASE"/>
    <property type="match status" value="1"/>
</dbReference>
<dbReference type="CDD" id="cd18787">
    <property type="entry name" value="SF2_C_DEAD"/>
    <property type="match status" value="1"/>
</dbReference>
<evidence type="ECO:0000256" key="3">
    <source>
        <dbReference type="ARBA" id="ARBA00022840"/>
    </source>
</evidence>
<keyword evidence="4 5" id="KW-0694">RNA-binding</keyword>
<proteinExistence type="inferred from homology"/>